<name>C0C3A7_9FIRM</name>
<proteinExistence type="predicted"/>
<accession>C0C3A7</accession>
<dbReference type="EMBL" id="ABYI02000028">
    <property type="protein sequence ID" value="EEG73283.1"/>
    <property type="molecule type" value="Genomic_DNA"/>
</dbReference>
<evidence type="ECO:0000313" key="2">
    <source>
        <dbReference type="Proteomes" id="UP000004893"/>
    </source>
</evidence>
<keyword evidence="2" id="KW-1185">Reference proteome</keyword>
<protein>
    <submittedName>
        <fullName evidence="1">Uncharacterized protein</fullName>
    </submittedName>
</protein>
<dbReference type="HOGENOM" id="CLU_3214452_0_0_9"/>
<sequence>MNRQMVWMRAGVGGRSEAGVEDVAAGRAGNRHGNVISNNIPESL</sequence>
<comment type="caution">
    <text evidence="1">The sequence shown here is derived from an EMBL/GenBank/DDBJ whole genome shotgun (WGS) entry which is preliminary data.</text>
</comment>
<evidence type="ECO:0000313" key="1">
    <source>
        <dbReference type="EMBL" id="EEG73283.1"/>
    </source>
</evidence>
<dbReference type="AlphaFoldDB" id="C0C3A7"/>
<gene>
    <name evidence="1" type="ORF">CLOHYLEM_06568</name>
</gene>
<reference evidence="1" key="2">
    <citation type="submission" date="2013-06" db="EMBL/GenBank/DDBJ databases">
        <title>Draft genome sequence of Clostridium hylemonae (DSM 15053).</title>
        <authorList>
            <person name="Sudarsanam P."/>
            <person name="Ley R."/>
            <person name="Guruge J."/>
            <person name="Turnbaugh P.J."/>
            <person name="Mahowald M."/>
            <person name="Liep D."/>
            <person name="Gordon J."/>
        </authorList>
    </citation>
    <scope>NUCLEOTIDE SEQUENCE</scope>
    <source>
        <strain evidence="1">DSM 15053</strain>
    </source>
</reference>
<organism evidence="1 2">
    <name type="scientific">[Clostridium] hylemonae DSM 15053</name>
    <dbReference type="NCBI Taxonomy" id="553973"/>
    <lineage>
        <taxon>Bacteria</taxon>
        <taxon>Bacillati</taxon>
        <taxon>Bacillota</taxon>
        <taxon>Clostridia</taxon>
        <taxon>Lachnospirales</taxon>
        <taxon>Lachnospiraceae</taxon>
    </lineage>
</organism>
<reference evidence="1" key="1">
    <citation type="submission" date="2009-02" db="EMBL/GenBank/DDBJ databases">
        <authorList>
            <person name="Fulton L."/>
            <person name="Clifton S."/>
            <person name="Fulton B."/>
            <person name="Xu J."/>
            <person name="Minx P."/>
            <person name="Pepin K.H."/>
            <person name="Johnson M."/>
            <person name="Bhonagiri V."/>
            <person name="Nash W.E."/>
            <person name="Mardis E.R."/>
            <person name="Wilson R.K."/>
        </authorList>
    </citation>
    <scope>NUCLEOTIDE SEQUENCE [LARGE SCALE GENOMIC DNA]</scope>
    <source>
        <strain evidence="1">DSM 15053</strain>
    </source>
</reference>
<dbReference type="RefSeq" id="WP_006443925.1">
    <property type="nucleotide sequence ID" value="NZ_CP036524.1"/>
</dbReference>
<dbReference type="Proteomes" id="UP000004893">
    <property type="component" value="Unassembled WGS sequence"/>
</dbReference>
<dbReference type="STRING" id="553973.CLOHYLEM_06568"/>